<gene>
    <name evidence="4" type="ORF">SAMN05216180_2792</name>
</gene>
<dbReference type="CDD" id="cd06471">
    <property type="entry name" value="ACD_LpsHSP_like"/>
    <property type="match status" value="1"/>
</dbReference>
<evidence type="ECO:0000256" key="2">
    <source>
        <dbReference type="RuleBase" id="RU003616"/>
    </source>
</evidence>
<protein>
    <submittedName>
        <fullName evidence="4">HSP20 family protein</fullName>
    </submittedName>
</protein>
<dbReference type="PANTHER" id="PTHR11527">
    <property type="entry name" value="HEAT-SHOCK PROTEIN 20 FAMILY MEMBER"/>
    <property type="match status" value="1"/>
</dbReference>
<dbReference type="SUPFAM" id="SSF49764">
    <property type="entry name" value="HSP20-like chaperones"/>
    <property type="match status" value="1"/>
</dbReference>
<name>A0A1H8DVR6_9FIRM</name>
<dbReference type="InterPro" id="IPR031107">
    <property type="entry name" value="Small_HSP"/>
</dbReference>
<accession>A0A1H8DVR6</accession>
<dbReference type="OrthoDB" id="9811615at2"/>
<evidence type="ECO:0000313" key="4">
    <source>
        <dbReference type="EMBL" id="SEN10618.1"/>
    </source>
</evidence>
<dbReference type="AlphaFoldDB" id="A0A1H8DVR6"/>
<evidence type="ECO:0000313" key="5">
    <source>
        <dbReference type="Proteomes" id="UP000199158"/>
    </source>
</evidence>
<keyword evidence="5" id="KW-1185">Reference proteome</keyword>
<dbReference type="PROSITE" id="PS01031">
    <property type="entry name" value="SHSP"/>
    <property type="match status" value="1"/>
</dbReference>
<reference evidence="4 5" key="1">
    <citation type="submission" date="2016-10" db="EMBL/GenBank/DDBJ databases">
        <authorList>
            <person name="de Groot N.N."/>
        </authorList>
    </citation>
    <scope>NUCLEOTIDE SEQUENCE [LARGE SCALE GENOMIC DNA]</scope>
    <source>
        <strain evidence="4 5">CGMCC 1.5070</strain>
    </source>
</reference>
<dbReference type="Gene3D" id="2.60.40.790">
    <property type="match status" value="1"/>
</dbReference>
<sequence>MFDLTPFDRRQRSLSNYFDNFEKTFFGDILGSMGAFNTDILDQGDKYVLQAELPGFAKEDIHIDLNGDMITIHAEHKEENEEKDNKGNFVRRERRYGSFSRSFDVAGIKTDEITAEYKNGVLEMNLPKATSKAPATRQIELR</sequence>
<dbReference type="Proteomes" id="UP000199158">
    <property type="component" value="Unassembled WGS sequence"/>
</dbReference>
<dbReference type="RefSeq" id="WP_092756204.1">
    <property type="nucleotide sequence ID" value="NZ_FOCG01000003.1"/>
</dbReference>
<dbReference type="EMBL" id="FOCG01000003">
    <property type="protein sequence ID" value="SEN10618.1"/>
    <property type="molecule type" value="Genomic_DNA"/>
</dbReference>
<evidence type="ECO:0000256" key="1">
    <source>
        <dbReference type="PROSITE-ProRule" id="PRU00285"/>
    </source>
</evidence>
<evidence type="ECO:0000259" key="3">
    <source>
        <dbReference type="PROSITE" id="PS01031"/>
    </source>
</evidence>
<proteinExistence type="inferred from homology"/>
<dbReference type="InterPro" id="IPR008978">
    <property type="entry name" value="HSP20-like_chaperone"/>
</dbReference>
<dbReference type="STRING" id="474960.SAMN05216180_2792"/>
<dbReference type="InterPro" id="IPR002068">
    <property type="entry name" value="A-crystallin/Hsp20_dom"/>
</dbReference>
<dbReference type="Pfam" id="PF00011">
    <property type="entry name" value="HSP20"/>
    <property type="match status" value="1"/>
</dbReference>
<feature type="domain" description="SHSP" evidence="3">
    <location>
        <begin position="29"/>
        <end position="142"/>
    </location>
</feature>
<comment type="similarity">
    <text evidence="1 2">Belongs to the small heat shock protein (HSP20) family.</text>
</comment>
<organism evidence="4 5">
    <name type="scientific">Hydrogenoanaerobacterium saccharovorans</name>
    <dbReference type="NCBI Taxonomy" id="474960"/>
    <lineage>
        <taxon>Bacteria</taxon>
        <taxon>Bacillati</taxon>
        <taxon>Bacillota</taxon>
        <taxon>Clostridia</taxon>
        <taxon>Eubacteriales</taxon>
        <taxon>Oscillospiraceae</taxon>
        <taxon>Hydrogenoanaerobacterium</taxon>
    </lineage>
</organism>